<dbReference type="Proteomes" id="UP000657918">
    <property type="component" value="Unassembled WGS sequence"/>
</dbReference>
<dbReference type="EMBL" id="JADGMS010000017">
    <property type="protein sequence ID" value="KAF9664150.1"/>
    <property type="molecule type" value="Genomic_DNA"/>
</dbReference>
<proteinExistence type="predicted"/>
<gene>
    <name evidence="1" type="ORF">SADUNF_Sadunf17G0126200</name>
</gene>
<evidence type="ECO:0000313" key="1">
    <source>
        <dbReference type="EMBL" id="KAF9664150.1"/>
    </source>
</evidence>
<keyword evidence="2" id="KW-1185">Reference proteome</keyword>
<evidence type="ECO:0000313" key="2">
    <source>
        <dbReference type="Proteomes" id="UP000657918"/>
    </source>
</evidence>
<comment type="caution">
    <text evidence="1">The sequence shown here is derived from an EMBL/GenBank/DDBJ whole genome shotgun (WGS) entry which is preliminary data.</text>
</comment>
<name>A0A835JBB0_9ROSI</name>
<reference evidence="1 2" key="1">
    <citation type="submission" date="2020-10" db="EMBL/GenBank/DDBJ databases">
        <title>Plant Genome Project.</title>
        <authorList>
            <person name="Zhang R.-G."/>
        </authorList>
    </citation>
    <scope>NUCLEOTIDE SEQUENCE [LARGE SCALE GENOMIC DNA]</scope>
    <source>
        <strain evidence="1">FAFU-HL-1</strain>
        <tissue evidence="1">Leaf</tissue>
    </source>
</reference>
<dbReference type="AlphaFoldDB" id="A0A835JBB0"/>
<accession>A0A835JBB0</accession>
<sequence>MVEVVHNYDILLAPSPLDLVASSSSSSSNYLEILNHNIQLTSTSSNLNEVEAHQVPPPHYWVPECL</sequence>
<organism evidence="1 2">
    <name type="scientific">Salix dunnii</name>
    <dbReference type="NCBI Taxonomy" id="1413687"/>
    <lineage>
        <taxon>Eukaryota</taxon>
        <taxon>Viridiplantae</taxon>
        <taxon>Streptophyta</taxon>
        <taxon>Embryophyta</taxon>
        <taxon>Tracheophyta</taxon>
        <taxon>Spermatophyta</taxon>
        <taxon>Magnoliopsida</taxon>
        <taxon>eudicotyledons</taxon>
        <taxon>Gunneridae</taxon>
        <taxon>Pentapetalae</taxon>
        <taxon>rosids</taxon>
        <taxon>fabids</taxon>
        <taxon>Malpighiales</taxon>
        <taxon>Salicaceae</taxon>
        <taxon>Saliceae</taxon>
        <taxon>Salix</taxon>
    </lineage>
</organism>
<protein>
    <submittedName>
        <fullName evidence="1">Uncharacterized protein</fullName>
    </submittedName>
</protein>